<proteinExistence type="inferred from homology"/>
<reference evidence="3" key="2">
    <citation type="submission" date="2021-01" db="EMBL/GenBank/DDBJ databases">
        <authorList>
            <person name="Hahn C.R."/>
            <person name="Youssef N.H."/>
            <person name="Elshahed M."/>
        </authorList>
    </citation>
    <scope>NUCLEOTIDE SEQUENCE</scope>
    <source>
        <strain evidence="3">Zod_Metabat.24</strain>
    </source>
</reference>
<evidence type="ECO:0000313" key="4">
    <source>
        <dbReference type="Proteomes" id="UP000809273"/>
    </source>
</evidence>
<dbReference type="PANTHER" id="PTHR11060">
    <property type="entry name" value="PROTEIN MEMO1"/>
    <property type="match status" value="1"/>
</dbReference>
<evidence type="ECO:0000313" key="3">
    <source>
        <dbReference type="EMBL" id="MBN1573488.1"/>
    </source>
</evidence>
<name>A0A9D8KFG6_9DELT</name>
<dbReference type="NCBIfam" id="TIGR04336">
    <property type="entry name" value="AmmeMemoSam_B"/>
    <property type="match status" value="1"/>
</dbReference>
<accession>A0A9D8KFG6</accession>
<dbReference type="Gene3D" id="3.40.830.10">
    <property type="entry name" value="LigB-like"/>
    <property type="match status" value="1"/>
</dbReference>
<dbReference type="SUPFAM" id="SSF53213">
    <property type="entry name" value="LigB-like"/>
    <property type="match status" value="1"/>
</dbReference>
<comment type="similarity">
    <text evidence="1 2">Belongs to the MEMO1 family.</text>
</comment>
<dbReference type="PANTHER" id="PTHR11060:SF0">
    <property type="entry name" value="PROTEIN MEMO1"/>
    <property type="match status" value="1"/>
</dbReference>
<evidence type="ECO:0000256" key="1">
    <source>
        <dbReference type="ARBA" id="ARBA00006315"/>
    </source>
</evidence>
<sequence length="267" mass="28766">MIRKPAVSGQFYPSNPAALEREVKSYFDSSVKPVKAFGIVSPHAGYIYSGRVAGEVFCRVEVPGRVLIMGPNHRGRGTDAAVMSSGRWAMPMGDVALDTELAAKLIALSKIVKEDESAHAMEHSLEVQLPFVQAIREDFLLTPLALGRLSLSECLALGEDLATAIREIDDDVLIVASSDMTHYEPHETAKKKDMDAVKHILDLDPEGLYETVRGRGITMCGVLPVTVMLKAAIMLGAKKAELVDYKTSGETSGDYGSVVGYAGLIVS</sequence>
<organism evidence="3 4">
    <name type="scientific">Candidatus Zymogenus saltonus</name>
    <dbReference type="NCBI Taxonomy" id="2844893"/>
    <lineage>
        <taxon>Bacteria</taxon>
        <taxon>Deltaproteobacteria</taxon>
        <taxon>Candidatus Zymogenia</taxon>
        <taxon>Candidatus Zymogeniales</taxon>
        <taxon>Candidatus Zymogenaceae</taxon>
        <taxon>Candidatus Zymogenus</taxon>
    </lineage>
</organism>
<dbReference type="InterPro" id="IPR002737">
    <property type="entry name" value="MEMO1_fam"/>
</dbReference>
<dbReference type="Proteomes" id="UP000809273">
    <property type="component" value="Unassembled WGS sequence"/>
</dbReference>
<dbReference type="Pfam" id="PF01875">
    <property type="entry name" value="Memo"/>
    <property type="match status" value="1"/>
</dbReference>
<comment type="caution">
    <text evidence="3">The sequence shown here is derived from an EMBL/GenBank/DDBJ whole genome shotgun (WGS) entry which is preliminary data.</text>
</comment>
<evidence type="ECO:0000256" key="2">
    <source>
        <dbReference type="HAMAP-Rule" id="MF_00055"/>
    </source>
</evidence>
<dbReference type="CDD" id="cd07361">
    <property type="entry name" value="MEMO_like"/>
    <property type="match status" value="1"/>
</dbReference>
<dbReference type="EMBL" id="JAFGIX010000050">
    <property type="protein sequence ID" value="MBN1573488.1"/>
    <property type="molecule type" value="Genomic_DNA"/>
</dbReference>
<dbReference type="AlphaFoldDB" id="A0A9D8KFG6"/>
<gene>
    <name evidence="3" type="primary">amrB</name>
    <name evidence="3" type="ORF">JW984_09870</name>
</gene>
<dbReference type="HAMAP" id="MF_00055">
    <property type="entry name" value="MEMO1"/>
    <property type="match status" value="1"/>
</dbReference>
<reference evidence="3" key="1">
    <citation type="journal article" date="2021" name="Environ. Microbiol.">
        <title>Genomic characterization of three novel Desulfobacterota classes expand the metabolic and phylogenetic diversity of the phylum.</title>
        <authorList>
            <person name="Murphy C.L."/>
            <person name="Biggerstaff J."/>
            <person name="Eichhorn A."/>
            <person name="Ewing E."/>
            <person name="Shahan R."/>
            <person name="Soriano D."/>
            <person name="Stewart S."/>
            <person name="VanMol K."/>
            <person name="Walker R."/>
            <person name="Walters P."/>
            <person name="Elshahed M.S."/>
            <person name="Youssef N.H."/>
        </authorList>
    </citation>
    <scope>NUCLEOTIDE SEQUENCE</scope>
    <source>
        <strain evidence="3">Zod_Metabat.24</strain>
    </source>
</reference>
<protein>
    <recommendedName>
        <fullName evidence="2">MEMO1 family protein JW984_09870</fullName>
    </recommendedName>
</protein>